<evidence type="ECO:0000313" key="4">
    <source>
        <dbReference type="EMBL" id="SHF13695.1"/>
    </source>
</evidence>
<dbReference type="PROSITE" id="PS51462">
    <property type="entry name" value="NUDIX"/>
    <property type="match status" value="1"/>
</dbReference>
<feature type="domain" description="Nudix hydrolase" evidence="3">
    <location>
        <begin position="1"/>
        <end position="126"/>
    </location>
</feature>
<dbReference type="InterPro" id="IPR015797">
    <property type="entry name" value="NUDIX_hydrolase-like_dom_sf"/>
</dbReference>
<dbReference type="SUPFAM" id="SSF55811">
    <property type="entry name" value="Nudix"/>
    <property type="match status" value="1"/>
</dbReference>
<comment type="cofactor">
    <cofactor evidence="1">
        <name>Mg(2+)</name>
        <dbReference type="ChEBI" id="CHEBI:18420"/>
    </cofactor>
</comment>
<dbReference type="Gene3D" id="3.90.79.10">
    <property type="entry name" value="Nucleoside Triphosphate Pyrophosphohydrolase"/>
    <property type="match status" value="1"/>
</dbReference>
<dbReference type="EMBL" id="FQUH01000006">
    <property type="protein sequence ID" value="SHF13695.1"/>
    <property type="molecule type" value="Genomic_DNA"/>
</dbReference>
<gene>
    <name evidence="4" type="ORF">SAMN02745781_01495</name>
</gene>
<evidence type="ECO:0000256" key="2">
    <source>
        <dbReference type="ARBA" id="ARBA00022801"/>
    </source>
</evidence>
<dbReference type="Proteomes" id="UP000184159">
    <property type="component" value="Unassembled WGS sequence"/>
</dbReference>
<evidence type="ECO:0000256" key="1">
    <source>
        <dbReference type="ARBA" id="ARBA00001946"/>
    </source>
</evidence>
<dbReference type="AlphaFoldDB" id="A0A1M4Z6S8"/>
<dbReference type="Pfam" id="PF00293">
    <property type="entry name" value="NUDIX"/>
    <property type="match status" value="1"/>
</dbReference>
<dbReference type="InterPro" id="IPR020084">
    <property type="entry name" value="NUDIX_hydrolase_CS"/>
</dbReference>
<protein>
    <submittedName>
        <fullName evidence="4">8-oxo-dGTP diphosphatase</fullName>
    </submittedName>
</protein>
<sequence>MKYYVTGFLFTKDLKHVVLIKKLNPKWQRGLFNGVGGKIEENEKSCDAMSREFEEETGVIINAEEWVHFSHIHRPRFYHLDLYYAHSDLAFDVRTIEKEEVHIVKVDNLPENIIPNLQWLIPLALDKEMDFSNPILMQEIANERTKS</sequence>
<dbReference type="GO" id="GO:0016787">
    <property type="term" value="F:hydrolase activity"/>
    <property type="evidence" value="ECO:0007669"/>
    <property type="project" value="UniProtKB-KW"/>
</dbReference>
<proteinExistence type="predicted"/>
<keyword evidence="5" id="KW-1185">Reference proteome</keyword>
<evidence type="ECO:0000259" key="3">
    <source>
        <dbReference type="PROSITE" id="PS51462"/>
    </source>
</evidence>
<dbReference type="InterPro" id="IPR000086">
    <property type="entry name" value="NUDIX_hydrolase_dom"/>
</dbReference>
<keyword evidence="2" id="KW-0378">Hydrolase</keyword>
<organism evidence="4 5">
    <name type="scientific">Vibrio gazogenes DSM 21264 = NBRC 103151</name>
    <dbReference type="NCBI Taxonomy" id="1123492"/>
    <lineage>
        <taxon>Bacteria</taxon>
        <taxon>Pseudomonadati</taxon>
        <taxon>Pseudomonadota</taxon>
        <taxon>Gammaproteobacteria</taxon>
        <taxon>Vibrionales</taxon>
        <taxon>Vibrionaceae</taxon>
        <taxon>Vibrio</taxon>
    </lineage>
</organism>
<accession>A0A1M4Z6S8</accession>
<dbReference type="RefSeq" id="WP_072957516.1">
    <property type="nucleotide sequence ID" value="NZ_FQUH01000006.1"/>
</dbReference>
<name>A0A1M4Z6S8_VIBGA</name>
<evidence type="ECO:0000313" key="5">
    <source>
        <dbReference type="Proteomes" id="UP000184159"/>
    </source>
</evidence>
<dbReference type="PROSITE" id="PS00893">
    <property type="entry name" value="NUDIX_BOX"/>
    <property type="match status" value="1"/>
</dbReference>
<reference evidence="5" key="1">
    <citation type="submission" date="2016-11" db="EMBL/GenBank/DDBJ databases">
        <authorList>
            <person name="Varghese N."/>
            <person name="Submissions S."/>
        </authorList>
    </citation>
    <scope>NUCLEOTIDE SEQUENCE [LARGE SCALE GENOMIC DNA]</scope>
    <source>
        <strain evidence="5">DSM 21264</strain>
    </source>
</reference>